<dbReference type="Gene3D" id="1.25.40.10">
    <property type="entry name" value="Tetratricopeptide repeat domain"/>
    <property type="match status" value="1"/>
</dbReference>
<dbReference type="SUPFAM" id="SSF48452">
    <property type="entry name" value="TPR-like"/>
    <property type="match status" value="1"/>
</dbReference>
<dbReference type="InterPro" id="IPR011990">
    <property type="entry name" value="TPR-like_helical_dom_sf"/>
</dbReference>
<sequence>MFKYIIVLFIISFSSWSCNKKPIVDNKEHSAVLKYLSSKDNYQNKKEYVLFFEKNYKNYIEKKEYRNAEETLIKYGETIIDQDALDSFIYAKTLQFIKMKYPVKKDTLYANLYLLNGLQLQYNYNLDSALIYAKKAIEFSKYSPDSDVYTDSQNLLGTTYTYTGEYKKAVPIFIELIRKAEQDNNHRRLGSLYNNLASCYLSFYAYKEAEKFYVKACDEFLLRKDTANYLAIRANYILNNFETEHDTLKTLNLIVPTDQIFKKYKNPSEMTQAYVNDIYTFKYILKKNYDSAKFFNELGIDYFKKIDNKQILENYKTTGERIFFYKYGYLQNSKRTKELADISIENDDHQIAATMYNLLYQDALKNKNYQNAIKFRDLEIKYLEIVQKQNADGKLFEFDKKYQSEKREKQIAAQKSEIQTNYFNIIALLLFLAVLILSVWLYLNKLKRRKIIEEKNKNEQFTFDLLENVEVE</sequence>
<feature type="transmembrane region" description="Helical" evidence="1">
    <location>
        <begin position="422"/>
        <end position="443"/>
    </location>
</feature>
<name>A0A1I3I0K0_9FLAO</name>
<keyword evidence="1" id="KW-1133">Transmembrane helix</keyword>
<evidence type="ECO:0000313" key="3">
    <source>
        <dbReference type="Proteomes" id="UP000198931"/>
    </source>
</evidence>
<keyword evidence="3" id="KW-1185">Reference proteome</keyword>
<dbReference type="Proteomes" id="UP000198931">
    <property type="component" value="Unassembled WGS sequence"/>
</dbReference>
<dbReference type="RefSeq" id="WP_090081177.1">
    <property type="nucleotide sequence ID" value="NZ_FOQT01000004.1"/>
</dbReference>
<dbReference type="OrthoDB" id="9767435at2"/>
<keyword evidence="1" id="KW-0472">Membrane</keyword>
<dbReference type="EMBL" id="FOQT01000004">
    <property type="protein sequence ID" value="SFI41380.1"/>
    <property type="molecule type" value="Genomic_DNA"/>
</dbReference>
<evidence type="ECO:0000313" key="2">
    <source>
        <dbReference type="EMBL" id="SFI41380.1"/>
    </source>
</evidence>
<dbReference type="STRING" id="1125876.SAMN05443292_2494"/>
<accession>A0A1I3I0K0</accession>
<gene>
    <name evidence="2" type="ORF">SAMN05443292_2494</name>
</gene>
<evidence type="ECO:0000256" key="1">
    <source>
        <dbReference type="SAM" id="Phobius"/>
    </source>
</evidence>
<protein>
    <submittedName>
        <fullName evidence="2">Tetratricopeptide repeat-containing protein</fullName>
    </submittedName>
</protein>
<proteinExistence type="predicted"/>
<organism evidence="2 3">
    <name type="scientific">Halpernia frigidisoli</name>
    <dbReference type="NCBI Taxonomy" id="1125876"/>
    <lineage>
        <taxon>Bacteria</taxon>
        <taxon>Pseudomonadati</taxon>
        <taxon>Bacteroidota</taxon>
        <taxon>Flavobacteriia</taxon>
        <taxon>Flavobacteriales</taxon>
        <taxon>Weeksellaceae</taxon>
        <taxon>Chryseobacterium group</taxon>
        <taxon>Halpernia</taxon>
    </lineage>
</organism>
<keyword evidence="1" id="KW-0812">Transmembrane</keyword>
<reference evidence="2 3" key="1">
    <citation type="submission" date="2016-10" db="EMBL/GenBank/DDBJ databases">
        <authorList>
            <person name="de Groot N.N."/>
        </authorList>
    </citation>
    <scope>NUCLEOTIDE SEQUENCE [LARGE SCALE GENOMIC DNA]</scope>
    <source>
        <strain evidence="2 3">DSM 26000</strain>
    </source>
</reference>
<dbReference type="AlphaFoldDB" id="A0A1I3I0K0"/>